<reference evidence="9 10" key="1">
    <citation type="journal article" date="2016" name="Proc. Natl. Acad. Sci. U.S.A.">
        <title>Lipid metabolic changes in an early divergent fungus govern the establishment of a mutualistic symbiosis with endobacteria.</title>
        <authorList>
            <person name="Lastovetsky O.A."/>
            <person name="Gaspar M.L."/>
            <person name="Mondo S.J."/>
            <person name="LaButti K.M."/>
            <person name="Sandor L."/>
            <person name="Grigoriev I.V."/>
            <person name="Henry S.A."/>
            <person name="Pawlowska T.E."/>
        </authorList>
    </citation>
    <scope>NUCLEOTIDE SEQUENCE [LARGE SCALE GENOMIC DNA]</scope>
    <source>
        <strain evidence="9 10">ATCC 11559</strain>
    </source>
</reference>
<dbReference type="OMA" id="QYTRGIG"/>
<gene>
    <name evidence="9" type="ORF">BCV71DRAFT_50037</name>
</gene>
<keyword evidence="5" id="KW-0238">DNA-binding</keyword>
<feature type="compositionally biased region" description="Basic residues" evidence="7">
    <location>
        <begin position="270"/>
        <end position="279"/>
    </location>
</feature>
<dbReference type="PROSITE" id="PS50174">
    <property type="entry name" value="G_PATCH"/>
    <property type="match status" value="1"/>
</dbReference>
<keyword evidence="4" id="KW-0862">Zinc</keyword>
<keyword evidence="2" id="KW-0479">Metal-binding</keyword>
<evidence type="ECO:0000256" key="6">
    <source>
        <dbReference type="ARBA" id="ARBA00023242"/>
    </source>
</evidence>
<sequence length="392" mass="44631">MNTTLSEEEIQLLLQKKDELSPELIQLLEEYENLKSSEQPFDMGENCGITFSFDHRIFLLPSVVIGYPSQNDITVIVLTPLTKETLPCHQFLAGHCQDPCPLGQSHGYMLPREYVVPYNVLDLDNLSEQLQSDASVWYKDKESMLWKEARVIEQISETSWKVRNNARQEFIVELGDIIPIRELGGLEESEHKAQDKEESDVIDYEMTERAPNTWGGWQAHTTGFATRMMKKMGYQEGKGLGLQGQGRVEFVQETKYGQTGRPGLGFEKQKPKKKTKPKTIAKEKSDVFSYMNSILEPVKKSAKVPEGSAPKPTNEKEAYKAIAKLQDEMNKAQLGLSNAKAAYKRNKGTFNEDLFSIKLKDAAAHLDVVTTELKKLQRHVKQTKEKQDMYTF</sequence>
<comment type="subcellular location">
    <subcellularLocation>
        <location evidence="1">Nucleus</location>
    </subcellularLocation>
</comment>
<dbReference type="GO" id="GO:0005634">
    <property type="term" value="C:nucleus"/>
    <property type="evidence" value="ECO:0007669"/>
    <property type="project" value="UniProtKB-SubCell"/>
</dbReference>
<dbReference type="Pfam" id="PF01585">
    <property type="entry name" value="G-patch"/>
    <property type="match status" value="1"/>
</dbReference>
<evidence type="ECO:0000259" key="8">
    <source>
        <dbReference type="PROSITE" id="PS50174"/>
    </source>
</evidence>
<dbReference type="EMBL" id="KV921278">
    <property type="protein sequence ID" value="ORE21510.1"/>
    <property type="molecule type" value="Genomic_DNA"/>
</dbReference>
<evidence type="ECO:0000313" key="10">
    <source>
        <dbReference type="Proteomes" id="UP000242381"/>
    </source>
</evidence>
<evidence type="ECO:0000256" key="5">
    <source>
        <dbReference type="ARBA" id="ARBA00023125"/>
    </source>
</evidence>
<dbReference type="SMART" id="SM00443">
    <property type="entry name" value="G_patch"/>
    <property type="match status" value="1"/>
</dbReference>
<dbReference type="GO" id="GO:0001227">
    <property type="term" value="F:DNA-binding transcription repressor activity, RNA polymerase II-specific"/>
    <property type="evidence" value="ECO:0007669"/>
    <property type="project" value="TreeGrafter"/>
</dbReference>
<evidence type="ECO:0000256" key="4">
    <source>
        <dbReference type="ARBA" id="ARBA00022833"/>
    </source>
</evidence>
<protein>
    <recommendedName>
        <fullName evidence="8">G-patch domain-containing protein</fullName>
    </recommendedName>
</protein>
<dbReference type="GO" id="GO:0008270">
    <property type="term" value="F:zinc ion binding"/>
    <property type="evidence" value="ECO:0007669"/>
    <property type="project" value="UniProtKB-KW"/>
</dbReference>
<evidence type="ECO:0000256" key="3">
    <source>
        <dbReference type="ARBA" id="ARBA00022771"/>
    </source>
</evidence>
<name>A0A0A1P8P8_RHIZD</name>
<keyword evidence="6" id="KW-0539">Nucleus</keyword>
<feature type="region of interest" description="Disordered" evidence="7">
    <location>
        <begin position="259"/>
        <end position="280"/>
    </location>
</feature>
<dbReference type="InterPro" id="IPR000467">
    <property type="entry name" value="G_patch_dom"/>
</dbReference>
<evidence type="ECO:0000256" key="7">
    <source>
        <dbReference type="SAM" id="MobiDB-lite"/>
    </source>
</evidence>
<dbReference type="PANTHER" id="PTHR46297:SF1">
    <property type="entry name" value="ZINC FINGER CCCH-TYPE WITH G PATCH DOMAIN-CONTAINING PROTEIN"/>
    <property type="match status" value="1"/>
</dbReference>
<dbReference type="VEuPathDB" id="FungiDB:BCV72DRAFT_240082"/>
<accession>A0A0A1P8P8</accession>
<evidence type="ECO:0000313" key="9">
    <source>
        <dbReference type="EMBL" id="ORE21510.1"/>
    </source>
</evidence>
<dbReference type="GO" id="GO:0000978">
    <property type="term" value="F:RNA polymerase II cis-regulatory region sequence-specific DNA binding"/>
    <property type="evidence" value="ECO:0007669"/>
    <property type="project" value="TreeGrafter"/>
</dbReference>
<proteinExistence type="predicted"/>
<evidence type="ECO:0000256" key="2">
    <source>
        <dbReference type="ARBA" id="ARBA00022723"/>
    </source>
</evidence>
<dbReference type="Proteomes" id="UP000242381">
    <property type="component" value="Unassembled WGS sequence"/>
</dbReference>
<organism evidence="9 10">
    <name type="scientific">Rhizopus microsporus</name>
    <dbReference type="NCBI Taxonomy" id="58291"/>
    <lineage>
        <taxon>Eukaryota</taxon>
        <taxon>Fungi</taxon>
        <taxon>Fungi incertae sedis</taxon>
        <taxon>Mucoromycota</taxon>
        <taxon>Mucoromycotina</taxon>
        <taxon>Mucoromycetes</taxon>
        <taxon>Mucorales</taxon>
        <taxon>Mucorineae</taxon>
        <taxon>Rhizopodaceae</taxon>
        <taxon>Rhizopus</taxon>
    </lineage>
</organism>
<evidence type="ECO:0000256" key="1">
    <source>
        <dbReference type="ARBA" id="ARBA00004123"/>
    </source>
</evidence>
<dbReference type="PANTHER" id="PTHR46297">
    <property type="entry name" value="ZINC FINGER CCCH-TYPE WITH G PATCH DOMAIN-CONTAINING PROTEIN"/>
    <property type="match status" value="1"/>
</dbReference>
<keyword evidence="3" id="KW-0863">Zinc-finger</keyword>
<feature type="domain" description="G-patch" evidence="8">
    <location>
        <begin position="221"/>
        <end position="269"/>
    </location>
</feature>
<dbReference type="AlphaFoldDB" id="A0A0A1P8P8"/>